<dbReference type="PANTHER" id="PTHR43877">
    <property type="entry name" value="AMINOALKYLPHOSPHONATE N-ACETYLTRANSFERASE-RELATED-RELATED"/>
    <property type="match status" value="1"/>
</dbReference>
<dbReference type="InterPro" id="IPR016181">
    <property type="entry name" value="Acyl_CoA_acyltransferase"/>
</dbReference>
<dbReference type="PANTHER" id="PTHR43877:SF2">
    <property type="entry name" value="AMINOALKYLPHOSPHONATE N-ACETYLTRANSFERASE-RELATED"/>
    <property type="match status" value="1"/>
</dbReference>
<evidence type="ECO:0000313" key="4">
    <source>
        <dbReference type="EMBL" id="NYV43220.1"/>
    </source>
</evidence>
<name>A0A853H3S8_CROSK</name>
<keyword evidence="2" id="KW-0012">Acyltransferase</keyword>
<comment type="caution">
    <text evidence="4">The sequence shown here is derived from an EMBL/GenBank/DDBJ whole genome shotgun (WGS) entry which is preliminary data.</text>
</comment>
<accession>A0A853H3S8</accession>
<feature type="domain" description="N-acetyltransferase" evidence="3">
    <location>
        <begin position="5"/>
        <end position="167"/>
    </location>
</feature>
<proteinExistence type="predicted"/>
<dbReference type="SUPFAM" id="SSF55729">
    <property type="entry name" value="Acyl-CoA N-acyltransferases (Nat)"/>
    <property type="match status" value="1"/>
</dbReference>
<gene>
    <name evidence="4" type="ORF">HRR37_12770</name>
</gene>
<dbReference type="CDD" id="cd04301">
    <property type="entry name" value="NAT_SF"/>
    <property type="match status" value="1"/>
</dbReference>
<dbReference type="GO" id="GO:0016747">
    <property type="term" value="F:acyltransferase activity, transferring groups other than amino-acyl groups"/>
    <property type="evidence" value="ECO:0007669"/>
    <property type="project" value="InterPro"/>
</dbReference>
<keyword evidence="1 4" id="KW-0808">Transferase</keyword>
<dbReference type="Pfam" id="PF00583">
    <property type="entry name" value="Acetyltransf_1"/>
    <property type="match status" value="1"/>
</dbReference>
<evidence type="ECO:0000259" key="3">
    <source>
        <dbReference type="PROSITE" id="PS51186"/>
    </source>
</evidence>
<dbReference type="EMBL" id="JABTXY010000024">
    <property type="protein sequence ID" value="NYV43220.1"/>
    <property type="molecule type" value="Genomic_DNA"/>
</dbReference>
<protein>
    <submittedName>
        <fullName evidence="4">GNAT family N-acetyltransferase</fullName>
    </submittedName>
</protein>
<dbReference type="PROSITE" id="PS51186">
    <property type="entry name" value="GNAT"/>
    <property type="match status" value="1"/>
</dbReference>
<reference evidence="4 5" key="1">
    <citation type="submission" date="2020-05" db="EMBL/GenBank/DDBJ databases">
        <title>The draft genome of Cronobacter sakazakii strain 145005.</title>
        <authorList>
            <person name="Yang J."/>
            <person name="Liu L."/>
            <person name="Feng Y."/>
            <person name="Zong Z."/>
        </authorList>
    </citation>
    <scope>NUCLEOTIDE SEQUENCE [LARGE SCALE GENOMIC DNA]</scope>
    <source>
        <strain evidence="4 5">145005</strain>
    </source>
</reference>
<dbReference type="Gene3D" id="3.40.630.30">
    <property type="match status" value="1"/>
</dbReference>
<evidence type="ECO:0000256" key="2">
    <source>
        <dbReference type="ARBA" id="ARBA00023315"/>
    </source>
</evidence>
<evidence type="ECO:0000313" key="5">
    <source>
        <dbReference type="Proteomes" id="UP000548673"/>
    </source>
</evidence>
<organism evidence="4 5">
    <name type="scientific">Cronobacter sakazakii</name>
    <name type="common">Enterobacter sakazakii</name>
    <dbReference type="NCBI Taxonomy" id="28141"/>
    <lineage>
        <taxon>Bacteria</taxon>
        <taxon>Pseudomonadati</taxon>
        <taxon>Pseudomonadota</taxon>
        <taxon>Gammaproteobacteria</taxon>
        <taxon>Enterobacterales</taxon>
        <taxon>Enterobacteriaceae</taxon>
        <taxon>Cronobacter</taxon>
    </lineage>
</organism>
<dbReference type="InterPro" id="IPR000182">
    <property type="entry name" value="GNAT_dom"/>
</dbReference>
<dbReference type="InterPro" id="IPR050832">
    <property type="entry name" value="Bact_Acetyltransf"/>
</dbReference>
<dbReference type="RefSeq" id="WP_180208633.1">
    <property type="nucleotide sequence ID" value="NZ_JABTXY010000024.1"/>
</dbReference>
<sequence length="178" mass="19489">MSTSYSVRCLSAAEIPTHLDSLCDVLTDCVEGGASVSFMLPFSAEKARAFWLDVAKSAARDERLVLAAFDAQGKAVGTVQLILSQPENQPHRADVSKLLVHRRARRAGIAQSLMETLESEARRAGKTVLVLDTSTGSDAERFYSRHQWERVGVIPHYALMPDGSPCGTTLFLSSYKIF</sequence>
<dbReference type="Proteomes" id="UP000548673">
    <property type="component" value="Unassembled WGS sequence"/>
</dbReference>
<evidence type="ECO:0000256" key="1">
    <source>
        <dbReference type="ARBA" id="ARBA00022679"/>
    </source>
</evidence>
<dbReference type="AlphaFoldDB" id="A0A853H3S8"/>